<accession>A0ABT4L070</accession>
<comment type="caution">
    <text evidence="1">The sequence shown here is derived from an EMBL/GenBank/DDBJ whole genome shotgun (WGS) entry which is preliminary data.</text>
</comment>
<dbReference type="EMBL" id="JAPWGL010000002">
    <property type="protein sequence ID" value="MCZ4223483.1"/>
    <property type="molecule type" value="Genomic_DNA"/>
</dbReference>
<protein>
    <recommendedName>
        <fullName evidence="3">Sigma-70 family RNA polymerase sigma factor</fullName>
    </recommendedName>
</protein>
<dbReference type="Proteomes" id="UP001144341">
    <property type="component" value="Unassembled WGS sequence"/>
</dbReference>
<evidence type="ECO:0000313" key="1">
    <source>
        <dbReference type="EMBL" id="MCZ4223483.1"/>
    </source>
</evidence>
<gene>
    <name evidence="1" type="ORF">O0931_09255</name>
</gene>
<organism evidence="1 2">
    <name type="scientific">Pedobacter rhodius</name>
    <dbReference type="NCBI Taxonomy" id="3004098"/>
    <lineage>
        <taxon>Bacteria</taxon>
        <taxon>Pseudomonadati</taxon>
        <taxon>Bacteroidota</taxon>
        <taxon>Sphingobacteriia</taxon>
        <taxon>Sphingobacteriales</taxon>
        <taxon>Sphingobacteriaceae</taxon>
        <taxon>Pedobacter</taxon>
    </lineage>
</organism>
<sequence length="179" mass="20618">MINNPQLLDQCSSVSKIQQPCSCSDVVHVPFNNENDIQFIHYNLYPVLFQYVDRFIQKEAISDSLVADLFFQMVKNDELNSDLEQMVLFSLKHAREICANYLNKDSAFLGELIELVEADFNEVTQKDLSLFTEMSPVSKELVFLKYGLGFDLNGISEILNLPYQDVALIYLNMNKKMLQ</sequence>
<name>A0ABT4L070_9SPHI</name>
<keyword evidence="2" id="KW-1185">Reference proteome</keyword>
<dbReference type="RefSeq" id="WP_269415275.1">
    <property type="nucleotide sequence ID" value="NZ_JAPWGL010000002.1"/>
</dbReference>
<reference evidence="1" key="1">
    <citation type="submission" date="2022-12" db="EMBL/GenBank/DDBJ databases">
        <title>Genome sequence of SJ11.</title>
        <authorList>
            <person name="Woo H."/>
        </authorList>
    </citation>
    <scope>NUCLEOTIDE SEQUENCE</scope>
    <source>
        <strain evidence="1">SJ11</strain>
    </source>
</reference>
<evidence type="ECO:0000313" key="2">
    <source>
        <dbReference type="Proteomes" id="UP001144341"/>
    </source>
</evidence>
<proteinExistence type="predicted"/>
<evidence type="ECO:0008006" key="3">
    <source>
        <dbReference type="Google" id="ProtNLM"/>
    </source>
</evidence>